<dbReference type="PROSITE" id="PS51677">
    <property type="entry name" value="NODB"/>
    <property type="match status" value="1"/>
</dbReference>
<dbReference type="Pfam" id="PF01522">
    <property type="entry name" value="Polysacc_deac_1"/>
    <property type="match status" value="1"/>
</dbReference>
<dbReference type="SUPFAM" id="SSF88713">
    <property type="entry name" value="Glycoside hydrolase/deacetylase"/>
    <property type="match status" value="1"/>
</dbReference>
<dbReference type="GO" id="GO:0005975">
    <property type="term" value="P:carbohydrate metabolic process"/>
    <property type="evidence" value="ECO:0007669"/>
    <property type="project" value="InterPro"/>
</dbReference>
<dbReference type="Proteomes" id="UP000007887">
    <property type="component" value="Chromosome"/>
</dbReference>
<evidence type="ECO:0000259" key="3">
    <source>
        <dbReference type="PROSITE" id="PS51677"/>
    </source>
</evidence>
<evidence type="ECO:0000313" key="4">
    <source>
        <dbReference type="EMBL" id="BAL82789.1"/>
    </source>
</evidence>
<dbReference type="KEGG" id="sri:SELR_10810"/>
<dbReference type="PANTHER" id="PTHR34216">
    <property type="match status" value="1"/>
</dbReference>
<dbReference type="EMBL" id="AP012292">
    <property type="protein sequence ID" value="BAL82789.1"/>
    <property type="molecule type" value="Genomic_DNA"/>
</dbReference>
<sequence length="276" mass="31560">MNLRKKRIWKIAALLCIIAAVAGVIILGKQPKPLQATMVADSESGTKVLVLNYHKIDHTFISLSVRPEDFDNQMKYLHDNGYHTINPDELYEALAGNGQLPENPVLITFDDGYEDNYTNAYPILKKYDFKATIFVVTGFLDRHKKGYLSWDQAREMNKNGINIESHTVNHKSMTDLTDDELRSELVDSKKKAETELGHAVNYVAYPTGTYNLHIAQMVKEAGYKAAFTIKYGNVDKASNIFALERVPIFHTEDTNKDFIERIRYQPIFESFGWMKN</sequence>
<evidence type="ECO:0000256" key="1">
    <source>
        <dbReference type="ARBA" id="ARBA00004613"/>
    </source>
</evidence>
<dbReference type="OrthoDB" id="9778320at2"/>
<evidence type="ECO:0000313" key="5">
    <source>
        <dbReference type="Proteomes" id="UP000007887"/>
    </source>
</evidence>
<dbReference type="GO" id="GO:0016810">
    <property type="term" value="F:hydrolase activity, acting on carbon-nitrogen (but not peptide) bonds"/>
    <property type="evidence" value="ECO:0007669"/>
    <property type="project" value="InterPro"/>
</dbReference>
<dbReference type="InterPro" id="IPR002509">
    <property type="entry name" value="NODB_dom"/>
</dbReference>
<dbReference type="HOGENOM" id="CLU_030024_2_2_9"/>
<name>I0GPV2_SELRL</name>
<dbReference type="AlphaFoldDB" id="I0GPV2"/>
<gene>
    <name evidence="4" type="ordered locus">SELR_10810</name>
</gene>
<evidence type="ECO:0000256" key="2">
    <source>
        <dbReference type="ARBA" id="ARBA00022729"/>
    </source>
</evidence>
<reference evidence="4 5" key="1">
    <citation type="submission" date="2011-10" db="EMBL/GenBank/DDBJ databases">
        <title>Whole genome sequence of Selenomonas ruminantium subsp. lactilytica TAM6421.</title>
        <authorList>
            <person name="Oguchi A."/>
            <person name="Ankai A."/>
            <person name="Kaneko J."/>
            <person name="Yamada-Narita S."/>
            <person name="Fukui S."/>
            <person name="Takahashi M."/>
            <person name="Onodera T."/>
            <person name="Kojima S."/>
            <person name="Fushimi T."/>
            <person name="Abe N."/>
            <person name="Kamio Y."/>
            <person name="Yamazaki S."/>
            <person name="Fujita N."/>
        </authorList>
    </citation>
    <scope>NUCLEOTIDE SEQUENCE [LARGE SCALE GENOMIC DNA]</scope>
    <source>
        <strain evidence="5">NBRC 103574 / TAM6421</strain>
    </source>
</reference>
<dbReference type="PATRIC" id="fig|927704.6.peg.1112"/>
<dbReference type="RefSeq" id="WP_014424226.1">
    <property type="nucleotide sequence ID" value="NC_017068.1"/>
</dbReference>
<dbReference type="EC" id="3.-.-.-" evidence="4"/>
<dbReference type="eggNOG" id="COG0726">
    <property type="taxonomic scope" value="Bacteria"/>
</dbReference>
<dbReference type="InterPro" id="IPR051398">
    <property type="entry name" value="Polysacch_Deacetylase"/>
</dbReference>
<dbReference type="Gene3D" id="3.20.20.370">
    <property type="entry name" value="Glycoside hydrolase/deacetylase"/>
    <property type="match status" value="1"/>
</dbReference>
<dbReference type="GO" id="GO:0005576">
    <property type="term" value="C:extracellular region"/>
    <property type="evidence" value="ECO:0007669"/>
    <property type="project" value="UniProtKB-SubCell"/>
</dbReference>
<dbReference type="InterPro" id="IPR011330">
    <property type="entry name" value="Glyco_hydro/deAcase_b/a-brl"/>
</dbReference>
<comment type="subcellular location">
    <subcellularLocation>
        <location evidence="1">Secreted</location>
    </subcellularLocation>
</comment>
<dbReference type="PANTHER" id="PTHR34216:SF3">
    <property type="entry name" value="POLY-BETA-1,6-N-ACETYL-D-GLUCOSAMINE N-DEACETYLASE"/>
    <property type="match status" value="1"/>
</dbReference>
<proteinExistence type="predicted"/>
<keyword evidence="4" id="KW-0378">Hydrolase</keyword>
<dbReference type="CDD" id="cd10918">
    <property type="entry name" value="CE4_NodB_like_5s_6s"/>
    <property type="match status" value="1"/>
</dbReference>
<keyword evidence="2" id="KW-0732">Signal</keyword>
<feature type="domain" description="NodB homology" evidence="3">
    <location>
        <begin position="103"/>
        <end position="276"/>
    </location>
</feature>
<organism evidence="4 5">
    <name type="scientific">Selenomonas ruminantium subsp. lactilytica (strain NBRC 103574 / TAM6421)</name>
    <dbReference type="NCBI Taxonomy" id="927704"/>
    <lineage>
        <taxon>Bacteria</taxon>
        <taxon>Bacillati</taxon>
        <taxon>Bacillota</taxon>
        <taxon>Negativicutes</taxon>
        <taxon>Selenomonadales</taxon>
        <taxon>Selenomonadaceae</taxon>
        <taxon>Selenomonas</taxon>
    </lineage>
</organism>
<accession>I0GPV2</accession>
<protein>
    <submittedName>
        <fullName evidence="4">Putative polysaccharide deacetylase</fullName>
        <ecNumber evidence="4">3.-.-.-</ecNumber>
    </submittedName>
</protein>